<comment type="function">
    <text evidence="8">Hydrolyzes ribosome-free peptidyl-tRNAs (with 1 or more amino acids incorporated), which drop off the ribosome during protein synthesis, or as a result of ribosome stalling.</text>
</comment>
<evidence type="ECO:0000313" key="12">
    <source>
        <dbReference type="Proteomes" id="UP000662939"/>
    </source>
</evidence>
<name>A0A895XSE3_9ACTN</name>
<keyword evidence="4 8" id="KW-0694">RNA-binding</keyword>
<comment type="function">
    <text evidence="8">Catalyzes the release of premature peptidyl moieties from peptidyl-tRNA molecules trapped in stalled 50S ribosomal subunits, and thus maintains levels of free tRNAs and 50S ribosomes.</text>
</comment>
<feature type="site" description="Discriminates between blocked and unblocked aminoacyl-tRNA" evidence="8">
    <location>
        <position position="13"/>
    </location>
</feature>
<evidence type="ECO:0000256" key="7">
    <source>
        <dbReference type="ARBA" id="ARBA00050038"/>
    </source>
</evidence>
<dbReference type="PANTHER" id="PTHR17224:SF1">
    <property type="entry name" value="PEPTIDYL-TRNA HYDROLASE"/>
    <property type="match status" value="1"/>
</dbReference>
<dbReference type="CDD" id="cd00462">
    <property type="entry name" value="PTH"/>
    <property type="match status" value="1"/>
</dbReference>
<dbReference type="NCBIfam" id="TIGR00447">
    <property type="entry name" value="pth"/>
    <property type="match status" value="1"/>
</dbReference>
<evidence type="ECO:0000256" key="5">
    <source>
        <dbReference type="ARBA" id="ARBA00038063"/>
    </source>
</evidence>
<dbReference type="InterPro" id="IPR036416">
    <property type="entry name" value="Pept_tRNA_hydro_sf"/>
</dbReference>
<dbReference type="AlphaFoldDB" id="A0A895XSE3"/>
<feature type="active site" description="Proton acceptor" evidence="8">
    <location>
        <position position="23"/>
    </location>
</feature>
<dbReference type="Pfam" id="PF01195">
    <property type="entry name" value="Pept_tRNA_hydro"/>
    <property type="match status" value="1"/>
</dbReference>
<dbReference type="GO" id="GO:0004045">
    <property type="term" value="F:peptidyl-tRNA hydrolase activity"/>
    <property type="evidence" value="ECO:0007669"/>
    <property type="project" value="UniProtKB-UniRule"/>
</dbReference>
<feature type="binding site" evidence="8">
    <location>
        <position position="73"/>
    </location>
    <ligand>
        <name>tRNA</name>
        <dbReference type="ChEBI" id="CHEBI:17843"/>
    </ligand>
</feature>
<dbReference type="PROSITE" id="PS01195">
    <property type="entry name" value="PEPT_TRNA_HYDROL_1"/>
    <property type="match status" value="1"/>
</dbReference>
<dbReference type="KEGG" id="nav:JQS30_04295"/>
<dbReference type="GO" id="GO:0005737">
    <property type="term" value="C:cytoplasm"/>
    <property type="evidence" value="ECO:0007669"/>
    <property type="project" value="UniProtKB-SubCell"/>
</dbReference>
<reference evidence="11" key="1">
    <citation type="submission" date="2021-02" db="EMBL/GenBank/DDBJ databases">
        <title>Natronoglycomyces albus gen. nov., sp. nov, a haloalkaliphilic actinobacterium from a soda solonchak soil.</title>
        <authorList>
            <person name="Sorokin D.Y."/>
            <person name="Khijniak T.V."/>
            <person name="Zakharycheva A.P."/>
            <person name="Boueva O.V."/>
            <person name="Ariskina E.V."/>
            <person name="Hahnke R.L."/>
            <person name="Bunk B."/>
            <person name="Sproer C."/>
            <person name="Schumann P."/>
            <person name="Evtushenko L.I."/>
            <person name="Kublanov I.V."/>
        </authorList>
    </citation>
    <scope>NUCLEOTIDE SEQUENCE</scope>
    <source>
        <strain evidence="11">DSM 106290</strain>
    </source>
</reference>
<feature type="binding site" evidence="8">
    <location>
        <position position="71"/>
    </location>
    <ligand>
        <name>tRNA</name>
        <dbReference type="ChEBI" id="CHEBI:17843"/>
    </ligand>
</feature>
<dbReference type="GO" id="GO:0072344">
    <property type="term" value="P:rescue of stalled ribosome"/>
    <property type="evidence" value="ECO:0007669"/>
    <property type="project" value="UniProtKB-UniRule"/>
</dbReference>
<dbReference type="PANTHER" id="PTHR17224">
    <property type="entry name" value="PEPTIDYL-TRNA HYDROLASE"/>
    <property type="match status" value="1"/>
</dbReference>
<dbReference type="SUPFAM" id="SSF53178">
    <property type="entry name" value="Peptidyl-tRNA hydrolase-like"/>
    <property type="match status" value="1"/>
</dbReference>
<evidence type="ECO:0000256" key="2">
    <source>
        <dbReference type="ARBA" id="ARBA00022555"/>
    </source>
</evidence>
<evidence type="ECO:0000256" key="1">
    <source>
        <dbReference type="ARBA" id="ARBA00013260"/>
    </source>
</evidence>
<sequence>MSDQALLVVGLGNPGPKYAANRHNVGFMIADLLADRLGGTFGLHKRARAQVCEARLGIGGPRLVLVKPLTFMNLSGQSVAPLAQFYKIEPEQVVVAHDELDLPFGTLRLKQNGGEGGHNGLRSLSKSLNTKEYVRLRFGIGRPSGRQDAADYVLRDFSSAERKEVPVLLELAADAVEAVAKEGLASAQNRIHAQPT</sequence>
<comment type="catalytic activity">
    <reaction evidence="6 8 9">
        <text>an N-acyl-L-alpha-aminoacyl-tRNA + H2O = an N-acyl-L-amino acid + a tRNA + H(+)</text>
        <dbReference type="Rhea" id="RHEA:54448"/>
        <dbReference type="Rhea" id="RHEA-COMP:10123"/>
        <dbReference type="Rhea" id="RHEA-COMP:13883"/>
        <dbReference type="ChEBI" id="CHEBI:15377"/>
        <dbReference type="ChEBI" id="CHEBI:15378"/>
        <dbReference type="ChEBI" id="CHEBI:59874"/>
        <dbReference type="ChEBI" id="CHEBI:78442"/>
        <dbReference type="ChEBI" id="CHEBI:138191"/>
        <dbReference type="EC" id="3.1.1.29"/>
    </reaction>
</comment>
<dbReference type="EMBL" id="CP070496">
    <property type="protein sequence ID" value="QSB06145.1"/>
    <property type="molecule type" value="Genomic_DNA"/>
</dbReference>
<accession>A0A895XSE3</accession>
<dbReference type="HAMAP" id="MF_00083">
    <property type="entry name" value="Pept_tRNA_hydro_bact"/>
    <property type="match status" value="1"/>
</dbReference>
<keyword evidence="8" id="KW-0963">Cytoplasm</keyword>
<dbReference type="InterPro" id="IPR001328">
    <property type="entry name" value="Pept_tRNA_hydro"/>
</dbReference>
<organism evidence="11 12">
    <name type="scientific">Natronoglycomyces albus</name>
    <dbReference type="NCBI Taxonomy" id="2811108"/>
    <lineage>
        <taxon>Bacteria</taxon>
        <taxon>Bacillati</taxon>
        <taxon>Actinomycetota</taxon>
        <taxon>Actinomycetes</taxon>
        <taxon>Glycomycetales</taxon>
        <taxon>Glycomycetaceae</taxon>
        <taxon>Natronoglycomyces</taxon>
    </lineage>
</organism>
<dbReference type="InterPro" id="IPR018171">
    <property type="entry name" value="Pept_tRNA_hydro_CS"/>
</dbReference>
<dbReference type="RefSeq" id="WP_213172156.1">
    <property type="nucleotide sequence ID" value="NZ_CP070496.1"/>
</dbReference>
<dbReference type="PROSITE" id="PS01196">
    <property type="entry name" value="PEPT_TRNA_HYDROL_2"/>
    <property type="match status" value="1"/>
</dbReference>
<feature type="binding site" evidence="8">
    <location>
        <position position="18"/>
    </location>
    <ligand>
        <name>tRNA</name>
        <dbReference type="ChEBI" id="CHEBI:17843"/>
    </ligand>
</feature>
<protein>
    <recommendedName>
        <fullName evidence="7 8">Peptidyl-tRNA hydrolase</fullName>
        <shortName evidence="8">Pth</shortName>
        <ecNumber evidence="1 8">3.1.1.29</ecNumber>
    </recommendedName>
</protein>
<dbReference type="FunFam" id="3.40.50.1470:FF:000001">
    <property type="entry name" value="Peptidyl-tRNA hydrolase"/>
    <property type="match status" value="1"/>
</dbReference>
<comment type="subcellular location">
    <subcellularLocation>
        <location evidence="8">Cytoplasm</location>
    </subcellularLocation>
</comment>
<evidence type="ECO:0000256" key="8">
    <source>
        <dbReference type="HAMAP-Rule" id="MF_00083"/>
    </source>
</evidence>
<dbReference type="GO" id="GO:0000049">
    <property type="term" value="F:tRNA binding"/>
    <property type="evidence" value="ECO:0007669"/>
    <property type="project" value="UniProtKB-UniRule"/>
</dbReference>
<gene>
    <name evidence="8" type="primary">pth</name>
    <name evidence="11" type="ORF">JQS30_04295</name>
</gene>
<feature type="binding site" evidence="8">
    <location>
        <position position="119"/>
    </location>
    <ligand>
        <name>tRNA</name>
        <dbReference type="ChEBI" id="CHEBI:17843"/>
    </ligand>
</feature>
<evidence type="ECO:0000256" key="3">
    <source>
        <dbReference type="ARBA" id="ARBA00022801"/>
    </source>
</evidence>
<dbReference type="EC" id="3.1.1.29" evidence="1 8"/>
<keyword evidence="12" id="KW-1185">Reference proteome</keyword>
<comment type="subunit">
    <text evidence="8">Monomer.</text>
</comment>
<dbReference type="GO" id="GO:0006515">
    <property type="term" value="P:protein quality control for misfolded or incompletely synthesized proteins"/>
    <property type="evidence" value="ECO:0007669"/>
    <property type="project" value="UniProtKB-UniRule"/>
</dbReference>
<proteinExistence type="inferred from homology"/>
<comment type="similarity">
    <text evidence="5 8 10">Belongs to the PTH family.</text>
</comment>
<evidence type="ECO:0000256" key="10">
    <source>
        <dbReference type="RuleBase" id="RU004320"/>
    </source>
</evidence>
<evidence type="ECO:0000256" key="9">
    <source>
        <dbReference type="RuleBase" id="RU000673"/>
    </source>
</evidence>
<dbReference type="Proteomes" id="UP000662939">
    <property type="component" value="Chromosome"/>
</dbReference>
<evidence type="ECO:0000313" key="11">
    <source>
        <dbReference type="EMBL" id="QSB06145.1"/>
    </source>
</evidence>
<keyword evidence="3 8" id="KW-0378">Hydrolase</keyword>
<evidence type="ECO:0000256" key="4">
    <source>
        <dbReference type="ARBA" id="ARBA00022884"/>
    </source>
</evidence>
<feature type="site" description="Stabilizes the basic form of H active site to accept a proton" evidence="8">
    <location>
        <position position="98"/>
    </location>
</feature>
<evidence type="ECO:0000256" key="6">
    <source>
        <dbReference type="ARBA" id="ARBA00048707"/>
    </source>
</evidence>
<dbReference type="Gene3D" id="3.40.50.1470">
    <property type="entry name" value="Peptidyl-tRNA hydrolase"/>
    <property type="match status" value="1"/>
</dbReference>
<keyword evidence="2 8" id="KW-0820">tRNA-binding</keyword>